<dbReference type="SMART" id="SM00194">
    <property type="entry name" value="PTPc"/>
    <property type="match status" value="2"/>
</dbReference>
<dbReference type="Gene3D" id="2.60.120.260">
    <property type="entry name" value="Galactose-binding domain-like"/>
    <property type="match status" value="1"/>
</dbReference>
<dbReference type="PANTHER" id="PTHR19134">
    <property type="entry name" value="RECEPTOR-TYPE TYROSINE-PROTEIN PHOSPHATASE"/>
    <property type="match status" value="1"/>
</dbReference>
<protein>
    <recommendedName>
        <fullName evidence="2">protein-tyrosine-phosphatase</fullName>
        <ecNumber evidence="2">3.1.3.48</ecNumber>
    </recommendedName>
</protein>
<evidence type="ECO:0000256" key="3">
    <source>
        <dbReference type="ARBA" id="ARBA00022801"/>
    </source>
</evidence>
<keyword evidence="6" id="KW-0472">Membrane</keyword>
<dbReference type="SUPFAM" id="SSF52799">
    <property type="entry name" value="(Phosphotyrosine protein) phosphatases II"/>
    <property type="match status" value="2"/>
</dbReference>
<dbReference type="InterPro" id="IPR018226">
    <property type="entry name" value="Barwin_CS"/>
</dbReference>
<dbReference type="InterPro" id="IPR016130">
    <property type="entry name" value="Tyr_Pase_AS"/>
</dbReference>
<evidence type="ECO:0000259" key="8">
    <source>
        <dbReference type="PROSITE" id="PS50055"/>
    </source>
</evidence>
<dbReference type="PROSITE" id="PS00383">
    <property type="entry name" value="TYR_PHOSPHATASE_1"/>
    <property type="match status" value="1"/>
</dbReference>
<keyword evidence="3" id="KW-0378">Hydrolase</keyword>
<dbReference type="Gene3D" id="3.90.190.10">
    <property type="entry name" value="Protein tyrosine phosphatase superfamily"/>
    <property type="match status" value="2"/>
</dbReference>
<dbReference type="Gene3D" id="2.170.300.10">
    <property type="entry name" value="Tie2 ligand-binding domain superfamily"/>
    <property type="match status" value="2"/>
</dbReference>
<proteinExistence type="inferred from homology"/>
<evidence type="ECO:0000313" key="11">
    <source>
        <dbReference type="Proteomes" id="UP000005408"/>
    </source>
</evidence>
<evidence type="ECO:0000259" key="9">
    <source>
        <dbReference type="PROSITE" id="PS50056"/>
    </source>
</evidence>
<evidence type="ECO:0000256" key="1">
    <source>
        <dbReference type="ARBA" id="ARBA00009580"/>
    </source>
</evidence>
<dbReference type="PROSITE" id="PS00771">
    <property type="entry name" value="BARWIN_1"/>
    <property type="match status" value="1"/>
</dbReference>
<feature type="chain" id="PRO_5036446917" description="protein-tyrosine-phosphatase" evidence="7">
    <location>
        <begin position="23"/>
        <end position="1180"/>
    </location>
</feature>
<dbReference type="GO" id="GO:0004725">
    <property type="term" value="F:protein tyrosine phosphatase activity"/>
    <property type="evidence" value="ECO:0007669"/>
    <property type="project" value="UniProtKB-EC"/>
</dbReference>
<dbReference type="FunFam" id="3.90.190.10:FF:000102">
    <property type="entry name" value="Receptor-type tyrosine-protein phosphatase"/>
    <property type="match status" value="1"/>
</dbReference>
<dbReference type="Proteomes" id="UP000005408">
    <property type="component" value="Unassembled WGS sequence"/>
</dbReference>
<reference evidence="10" key="1">
    <citation type="submission" date="2022-08" db="UniProtKB">
        <authorList>
            <consortium name="EnsemblMetazoa"/>
        </authorList>
    </citation>
    <scope>IDENTIFICATION</scope>
    <source>
        <strain evidence="10">05x7-T-G4-1.051#20</strain>
    </source>
</reference>
<dbReference type="GO" id="GO:0050832">
    <property type="term" value="P:defense response to fungus"/>
    <property type="evidence" value="ECO:0007669"/>
    <property type="project" value="InterPro"/>
</dbReference>
<evidence type="ECO:0000256" key="2">
    <source>
        <dbReference type="ARBA" id="ARBA00013064"/>
    </source>
</evidence>
<comment type="similarity">
    <text evidence="1">Belongs to the protein-tyrosine phosphatase family.</text>
</comment>
<dbReference type="EnsemblMetazoa" id="G7715.4">
    <property type="protein sequence ID" value="G7715.4:cds"/>
    <property type="gene ID" value="G7715"/>
</dbReference>
<dbReference type="AlphaFoldDB" id="A0A8W8NZD5"/>
<evidence type="ECO:0000256" key="5">
    <source>
        <dbReference type="ARBA" id="ARBA00051722"/>
    </source>
</evidence>
<sequence>MATKDAQSAVLLLLLSSVSVLSYLQFVNPGVTQANSSLIHGFGGTYPYWPNRTVDGNFSQAYTACLHTAVSDVKEAWLRIDLLNVRSIKYVKFWYRNDRGSDALNTIRLRGYSIRVSNTSDVPPGSADACFTDDMPHTLKTVVQNDCKRTTRYIWFYQPHVTSGNDRVPILEICEVQIFGCETGTYDVNCSKTCSHCKNSKTCNIDTGECDENGCAVPGFKPPMCTECSPGYYGSNCSSSCSSYCQEKACDRYTGECLYGCTPGYQQPDCSAPCIHGHYGENCTKACGNCLNNKTCNNVNGTCTDGCSEGFKGDLCVTNCILYEYGLNCMNRCSYQCYDNETCDPFFGNCSRCADGYKNAKCDEKCNAGTYGEHCSYLCGECLNVVTCNHVNGTCPKGCKPGYQRTEKCDKPCWNGTFGSDCKFICSGNCENNETCNRTNGACVNCAPGWKNEYCNKTCDVGWYGSNCKETCGRCLEVDNCSITNGSCFGGCMDGYTGVTCDERLQSLLKEPESPSAAVIAAPVVVIVVLITVIVVVVILRKRQPSKKKKPKENSLQLQAIPEQEEEVEMPCGDEVYYTNHQIHAKHIKIRELRSVIHTLEHDIEDGFEKEFRAIPFGENPEIPCTVGKLPENMVKNRFKTTFPYDHSRVILESTENGDYINANFIKNAYGETAYIASQGPRANTVVDFWQMVWQENVSVIAMVTNLMEGATVKCERYWPEIDGSKITKGKFSIHLVSTKTYAYFAIHQLKVANNQIKKSRLITHLQYTGWPDHGTPSPLELLAYHRYVSLAIEKRPESKLVVHCSAGIGRTGTFIALDALQAQGERDGRINIVEFVHTMREDRMNMIQNANQYRFLYYVLHENFRAKGRVRSKTDFIQEVESEISSNKAVNLSKFMKEFNELASIKTMFEEKDMKFGKQNQSLNMTKNVLPADKMRIILSSHVPGRTTYVNAVPISTFTMKDCMIACQYPVQGAAVDLIRLLIDQECSFMVSINPLSEIPSTVEWFSLSDRRRELFNFEVENMSSSKISDNVRKSSVRMKTASSDDWQEVTIYEITSWHFKEDLPAETNGILELVKFIMQGPKIDPENKMVVLSRDGATGCGVLFAVYNAIQQLQQDQEVDMFTIVRQLQSRRPEMITSMNEYTFCCQAVAQFIKSDTGMEDVYMNSQPENDESIYANV</sequence>
<name>A0A8W8NZD5_MAGGI</name>
<dbReference type="SUPFAM" id="SSF49785">
    <property type="entry name" value="Galactose-binding domain-like"/>
    <property type="match status" value="1"/>
</dbReference>
<dbReference type="PANTHER" id="PTHR19134:SF562">
    <property type="entry name" value="PROTEIN-TYROSINE-PHOSPHATASE"/>
    <property type="match status" value="1"/>
</dbReference>
<dbReference type="PRINTS" id="PR00700">
    <property type="entry name" value="PRTYPHPHTASE"/>
</dbReference>
<dbReference type="SMART" id="SM00404">
    <property type="entry name" value="PTPc_motif"/>
    <property type="match status" value="2"/>
</dbReference>
<dbReference type="CDD" id="cd00047">
    <property type="entry name" value="PTPc"/>
    <property type="match status" value="1"/>
</dbReference>
<dbReference type="PROSITE" id="PS50056">
    <property type="entry name" value="TYR_PHOSPHATASE_2"/>
    <property type="match status" value="2"/>
</dbReference>
<evidence type="ECO:0000256" key="6">
    <source>
        <dbReference type="SAM" id="Phobius"/>
    </source>
</evidence>
<dbReference type="PROSITE" id="PS50055">
    <property type="entry name" value="TYR_PHOSPHATASE_PTP"/>
    <property type="match status" value="2"/>
</dbReference>
<dbReference type="Pfam" id="PF00102">
    <property type="entry name" value="Y_phosphatase"/>
    <property type="match status" value="2"/>
</dbReference>
<evidence type="ECO:0000256" key="4">
    <source>
        <dbReference type="ARBA" id="ARBA00022912"/>
    </source>
</evidence>
<keyword evidence="7" id="KW-0732">Signal</keyword>
<feature type="transmembrane region" description="Helical" evidence="6">
    <location>
        <begin position="517"/>
        <end position="540"/>
    </location>
</feature>
<evidence type="ECO:0000313" key="10">
    <source>
        <dbReference type="EnsemblMetazoa" id="G7715.4:cds"/>
    </source>
</evidence>
<dbReference type="InterPro" id="IPR008979">
    <property type="entry name" value="Galactose-bd-like_sf"/>
</dbReference>
<feature type="domain" description="Tyrosine specific protein phosphatases" evidence="9">
    <location>
        <begin position="786"/>
        <end position="855"/>
    </location>
</feature>
<dbReference type="InterPro" id="IPR003595">
    <property type="entry name" value="Tyr_Pase_cat"/>
</dbReference>
<feature type="domain" description="Tyrosine-protein phosphatase" evidence="8">
    <location>
        <begin position="896"/>
        <end position="1154"/>
    </location>
</feature>
<feature type="domain" description="Tyrosine specific protein phosphatases" evidence="9">
    <location>
        <begin position="1070"/>
        <end position="1145"/>
    </location>
</feature>
<dbReference type="EC" id="3.1.3.48" evidence="2"/>
<feature type="domain" description="Tyrosine-protein phosphatase" evidence="8">
    <location>
        <begin position="608"/>
        <end position="864"/>
    </location>
</feature>
<dbReference type="InterPro" id="IPR029021">
    <property type="entry name" value="Prot-tyrosine_phosphatase-like"/>
</dbReference>
<feature type="signal peptide" evidence="7">
    <location>
        <begin position="1"/>
        <end position="22"/>
    </location>
</feature>
<dbReference type="GO" id="GO:0008045">
    <property type="term" value="P:motor neuron axon guidance"/>
    <property type="evidence" value="ECO:0007669"/>
    <property type="project" value="TreeGrafter"/>
</dbReference>
<dbReference type="SMART" id="SM00181">
    <property type="entry name" value="EGF"/>
    <property type="match status" value="6"/>
</dbReference>
<keyword evidence="6" id="KW-0812">Transmembrane</keyword>
<keyword evidence="11" id="KW-1185">Reference proteome</keyword>
<dbReference type="InterPro" id="IPR000742">
    <property type="entry name" value="EGF"/>
</dbReference>
<dbReference type="InterPro" id="IPR000242">
    <property type="entry name" value="PTP_cat"/>
</dbReference>
<dbReference type="InterPro" id="IPR050348">
    <property type="entry name" value="Protein-Tyr_Phosphatase"/>
</dbReference>
<accession>A0A8W8NZD5</accession>
<dbReference type="GO" id="GO:0042742">
    <property type="term" value="P:defense response to bacterium"/>
    <property type="evidence" value="ECO:0007669"/>
    <property type="project" value="InterPro"/>
</dbReference>
<comment type="catalytic activity">
    <reaction evidence="5">
        <text>O-phospho-L-tyrosyl-[protein] + H2O = L-tyrosyl-[protein] + phosphate</text>
        <dbReference type="Rhea" id="RHEA:10684"/>
        <dbReference type="Rhea" id="RHEA-COMP:10136"/>
        <dbReference type="Rhea" id="RHEA-COMP:20101"/>
        <dbReference type="ChEBI" id="CHEBI:15377"/>
        <dbReference type="ChEBI" id="CHEBI:43474"/>
        <dbReference type="ChEBI" id="CHEBI:46858"/>
        <dbReference type="ChEBI" id="CHEBI:61978"/>
        <dbReference type="EC" id="3.1.3.48"/>
    </reaction>
</comment>
<keyword evidence="6" id="KW-1133">Transmembrane helix</keyword>
<dbReference type="InterPro" id="IPR000387">
    <property type="entry name" value="Tyr_Pase_dom"/>
</dbReference>
<evidence type="ECO:0000256" key="7">
    <source>
        <dbReference type="SAM" id="SignalP"/>
    </source>
</evidence>
<keyword evidence="4" id="KW-0904">Protein phosphatase</keyword>
<organism evidence="10 11">
    <name type="scientific">Magallana gigas</name>
    <name type="common">Pacific oyster</name>
    <name type="synonym">Crassostrea gigas</name>
    <dbReference type="NCBI Taxonomy" id="29159"/>
    <lineage>
        <taxon>Eukaryota</taxon>
        <taxon>Metazoa</taxon>
        <taxon>Spiralia</taxon>
        <taxon>Lophotrochozoa</taxon>
        <taxon>Mollusca</taxon>
        <taxon>Bivalvia</taxon>
        <taxon>Autobranchia</taxon>
        <taxon>Pteriomorphia</taxon>
        <taxon>Ostreida</taxon>
        <taxon>Ostreoidea</taxon>
        <taxon>Ostreidae</taxon>
        <taxon>Magallana</taxon>
    </lineage>
</organism>